<dbReference type="EMBL" id="JBHRYO010000002">
    <property type="protein sequence ID" value="MFC3758079.1"/>
    <property type="molecule type" value="Genomic_DNA"/>
</dbReference>
<gene>
    <name evidence="1" type="ORF">ACFONJ_19045</name>
</gene>
<dbReference type="Proteomes" id="UP001595735">
    <property type="component" value="Unassembled WGS sequence"/>
</dbReference>
<sequence>MKKLLIVAALGVFTLGFSQNYYNDYRGSVSSINWGQLAIFLGLNRSQINQLTVLNNRYPDYNSWNRVYAKEPNRWYNDRYYEIERIMTPEQYKKFYSRYYNGQNPRLKYDNDYRRYQNRPQMYDRRFDDHHDRHREHHG</sequence>
<evidence type="ECO:0008006" key="3">
    <source>
        <dbReference type="Google" id="ProtNLM"/>
    </source>
</evidence>
<evidence type="ECO:0000313" key="2">
    <source>
        <dbReference type="Proteomes" id="UP001595735"/>
    </source>
</evidence>
<dbReference type="RefSeq" id="WP_290299749.1">
    <property type="nucleotide sequence ID" value="NZ_JAUFQR010000001.1"/>
</dbReference>
<comment type="caution">
    <text evidence="1">The sequence shown here is derived from an EMBL/GenBank/DDBJ whole genome shotgun (WGS) entry which is preliminary data.</text>
</comment>
<name>A0ABV7Y201_9FLAO</name>
<reference evidence="2" key="1">
    <citation type="journal article" date="2019" name="Int. J. Syst. Evol. Microbiol.">
        <title>The Global Catalogue of Microorganisms (GCM) 10K type strain sequencing project: providing services to taxonomists for standard genome sequencing and annotation.</title>
        <authorList>
            <consortium name="The Broad Institute Genomics Platform"/>
            <consortium name="The Broad Institute Genome Sequencing Center for Infectious Disease"/>
            <person name="Wu L."/>
            <person name="Ma J."/>
        </authorList>
    </citation>
    <scope>NUCLEOTIDE SEQUENCE [LARGE SCALE GENOMIC DNA]</scope>
    <source>
        <strain evidence="2">CECT 7798</strain>
    </source>
</reference>
<protein>
    <recommendedName>
        <fullName evidence="3">DUF3106 domain-containing protein</fullName>
    </recommendedName>
</protein>
<proteinExistence type="predicted"/>
<organism evidence="1 2">
    <name type="scientific">Chryseobacterium tructae</name>
    <dbReference type="NCBI Taxonomy" id="1037380"/>
    <lineage>
        <taxon>Bacteria</taxon>
        <taxon>Pseudomonadati</taxon>
        <taxon>Bacteroidota</taxon>
        <taxon>Flavobacteriia</taxon>
        <taxon>Flavobacteriales</taxon>
        <taxon>Weeksellaceae</taxon>
        <taxon>Chryseobacterium group</taxon>
        <taxon>Chryseobacterium</taxon>
    </lineage>
</organism>
<keyword evidence="2" id="KW-1185">Reference proteome</keyword>
<evidence type="ECO:0000313" key="1">
    <source>
        <dbReference type="EMBL" id="MFC3758079.1"/>
    </source>
</evidence>
<accession>A0ABV7Y201</accession>